<reference evidence="2" key="1">
    <citation type="submission" date="2022-02" db="EMBL/GenBank/DDBJ databases">
        <authorList>
            <person name="Henning P.M."/>
            <person name="McCubbin A.G."/>
            <person name="Shore J.S."/>
        </authorList>
    </citation>
    <scope>NUCLEOTIDE SEQUENCE</scope>
    <source>
        <strain evidence="2">F60SS</strain>
        <tissue evidence="2">Leaves</tissue>
    </source>
</reference>
<sequence length="78" mass="8839">MHLNAALPLLFFLLLLACYLIWLSNFFQDCGNLTECCWYCLLLADGDLLSACITNHSSQICKLAHCYPCCNFSPLFLL</sequence>
<reference evidence="2" key="2">
    <citation type="journal article" date="2023" name="Plants (Basel)">
        <title>Annotation of the Turnera subulata (Passifloraceae) Draft Genome Reveals the S-Locus Evolved after the Divergence of Turneroideae from Passifloroideae in a Stepwise Manner.</title>
        <authorList>
            <person name="Henning P.M."/>
            <person name="Roalson E.H."/>
            <person name="Mir W."/>
            <person name="McCubbin A.G."/>
            <person name="Shore J.S."/>
        </authorList>
    </citation>
    <scope>NUCLEOTIDE SEQUENCE</scope>
    <source>
        <strain evidence="2">F60SS</strain>
    </source>
</reference>
<dbReference type="EMBL" id="JAKUCV010003074">
    <property type="protein sequence ID" value="KAJ4840318.1"/>
    <property type="molecule type" value="Genomic_DNA"/>
</dbReference>
<organism evidence="2 3">
    <name type="scientific">Turnera subulata</name>
    <dbReference type="NCBI Taxonomy" id="218843"/>
    <lineage>
        <taxon>Eukaryota</taxon>
        <taxon>Viridiplantae</taxon>
        <taxon>Streptophyta</taxon>
        <taxon>Embryophyta</taxon>
        <taxon>Tracheophyta</taxon>
        <taxon>Spermatophyta</taxon>
        <taxon>Magnoliopsida</taxon>
        <taxon>eudicotyledons</taxon>
        <taxon>Gunneridae</taxon>
        <taxon>Pentapetalae</taxon>
        <taxon>rosids</taxon>
        <taxon>fabids</taxon>
        <taxon>Malpighiales</taxon>
        <taxon>Passifloraceae</taxon>
        <taxon>Turnera</taxon>
    </lineage>
</organism>
<accession>A0A9Q0FYL7</accession>
<evidence type="ECO:0000313" key="2">
    <source>
        <dbReference type="EMBL" id="KAJ4840318.1"/>
    </source>
</evidence>
<evidence type="ECO:0000313" key="3">
    <source>
        <dbReference type="Proteomes" id="UP001141552"/>
    </source>
</evidence>
<dbReference type="Proteomes" id="UP001141552">
    <property type="component" value="Unassembled WGS sequence"/>
</dbReference>
<dbReference type="AlphaFoldDB" id="A0A9Q0FYL7"/>
<protein>
    <recommendedName>
        <fullName evidence="4">Hydrophobic seed protein domain-containing protein</fullName>
    </recommendedName>
</protein>
<feature type="chain" id="PRO_5040480558" description="Hydrophobic seed protein domain-containing protein" evidence="1">
    <location>
        <begin position="24"/>
        <end position="78"/>
    </location>
</feature>
<comment type="caution">
    <text evidence="2">The sequence shown here is derived from an EMBL/GenBank/DDBJ whole genome shotgun (WGS) entry which is preliminary data.</text>
</comment>
<gene>
    <name evidence="2" type="ORF">Tsubulata_036840</name>
</gene>
<keyword evidence="1" id="KW-0732">Signal</keyword>
<keyword evidence="3" id="KW-1185">Reference proteome</keyword>
<name>A0A9Q0FYL7_9ROSI</name>
<proteinExistence type="predicted"/>
<evidence type="ECO:0000256" key="1">
    <source>
        <dbReference type="SAM" id="SignalP"/>
    </source>
</evidence>
<evidence type="ECO:0008006" key="4">
    <source>
        <dbReference type="Google" id="ProtNLM"/>
    </source>
</evidence>
<feature type="signal peptide" evidence="1">
    <location>
        <begin position="1"/>
        <end position="23"/>
    </location>
</feature>